<reference evidence="1 2" key="1">
    <citation type="journal article" date="2022" name="Plant J.">
        <title>Chromosome-level genome of Camellia lanceoleosa provides a valuable resource for understanding genome evolution and self-incompatibility.</title>
        <authorList>
            <person name="Gong W."/>
            <person name="Xiao S."/>
            <person name="Wang L."/>
            <person name="Liao Z."/>
            <person name="Chang Y."/>
            <person name="Mo W."/>
            <person name="Hu G."/>
            <person name="Li W."/>
            <person name="Zhao G."/>
            <person name="Zhu H."/>
            <person name="Hu X."/>
            <person name="Ji K."/>
            <person name="Xiang X."/>
            <person name="Song Q."/>
            <person name="Yuan D."/>
            <person name="Jin S."/>
            <person name="Zhang L."/>
        </authorList>
    </citation>
    <scope>NUCLEOTIDE SEQUENCE [LARGE SCALE GENOMIC DNA]</scope>
    <source>
        <strain evidence="1">SQ_2022a</strain>
    </source>
</reference>
<keyword evidence="1" id="KW-0808">Transferase</keyword>
<evidence type="ECO:0000313" key="1">
    <source>
        <dbReference type="EMBL" id="KAI8004955.1"/>
    </source>
</evidence>
<dbReference type="EMBL" id="CM045766">
    <property type="protein sequence ID" value="KAI8004955.1"/>
    <property type="molecule type" value="Genomic_DNA"/>
</dbReference>
<gene>
    <name evidence="1" type="ORF">LOK49_LG08G00573</name>
</gene>
<sequence length="165" mass="17913">MNEIGLYCFQSSSSNLPQAFEVASNSPTRAFIDEILKDFNAKLSDFGLAKASTQVMGTHGYATPEYVATGTSTALSNTKKGAYAAATVALQCLSTEPKLRPRMAEVLATLEQLQAPKNIAKHTQPEHRTVSKSIGKSAARHHRSPMNPTPLASPLPPYWQSLRVR</sequence>
<comment type="caution">
    <text evidence="1">The sequence shown here is derived from an EMBL/GenBank/DDBJ whole genome shotgun (WGS) entry which is preliminary data.</text>
</comment>
<accession>A0ACC0GVY7</accession>
<name>A0ACC0GVY7_9ERIC</name>
<protein>
    <submittedName>
        <fullName evidence="1">Serine/threonine-protein kinase PBL2</fullName>
    </submittedName>
</protein>
<keyword evidence="2" id="KW-1185">Reference proteome</keyword>
<keyword evidence="1" id="KW-0418">Kinase</keyword>
<organism evidence="1 2">
    <name type="scientific">Camellia lanceoleosa</name>
    <dbReference type="NCBI Taxonomy" id="1840588"/>
    <lineage>
        <taxon>Eukaryota</taxon>
        <taxon>Viridiplantae</taxon>
        <taxon>Streptophyta</taxon>
        <taxon>Embryophyta</taxon>
        <taxon>Tracheophyta</taxon>
        <taxon>Spermatophyta</taxon>
        <taxon>Magnoliopsida</taxon>
        <taxon>eudicotyledons</taxon>
        <taxon>Gunneridae</taxon>
        <taxon>Pentapetalae</taxon>
        <taxon>asterids</taxon>
        <taxon>Ericales</taxon>
        <taxon>Theaceae</taxon>
        <taxon>Camellia</taxon>
    </lineage>
</organism>
<dbReference type="Proteomes" id="UP001060215">
    <property type="component" value="Chromosome 9"/>
</dbReference>
<evidence type="ECO:0000313" key="2">
    <source>
        <dbReference type="Proteomes" id="UP001060215"/>
    </source>
</evidence>
<proteinExistence type="predicted"/>